<evidence type="ECO:0000313" key="1">
    <source>
        <dbReference type="EMBL" id="GIY09228.1"/>
    </source>
</evidence>
<comment type="caution">
    <text evidence="1">The sequence shown here is derived from an EMBL/GenBank/DDBJ whole genome shotgun (WGS) entry which is preliminary data.</text>
</comment>
<evidence type="ECO:0000313" key="2">
    <source>
        <dbReference type="Proteomes" id="UP001054945"/>
    </source>
</evidence>
<sequence>MLRISFPKLGRGIPHAPCRPHKPISIWNSHLGPTPPSPVFQSTIGHKRMASCGFSFFSVSYCQPYITSCRFFSDAQEFAMLPLSSYFFGRCNGVTVFAMRDAVV</sequence>
<proteinExistence type="predicted"/>
<dbReference type="AlphaFoldDB" id="A0AAV4QNW0"/>
<accession>A0AAV4QNW0</accession>
<protein>
    <submittedName>
        <fullName evidence="1">Uncharacterized protein</fullName>
    </submittedName>
</protein>
<organism evidence="1 2">
    <name type="scientific">Caerostris extrusa</name>
    <name type="common">Bark spider</name>
    <name type="synonym">Caerostris bankana</name>
    <dbReference type="NCBI Taxonomy" id="172846"/>
    <lineage>
        <taxon>Eukaryota</taxon>
        <taxon>Metazoa</taxon>
        <taxon>Ecdysozoa</taxon>
        <taxon>Arthropoda</taxon>
        <taxon>Chelicerata</taxon>
        <taxon>Arachnida</taxon>
        <taxon>Araneae</taxon>
        <taxon>Araneomorphae</taxon>
        <taxon>Entelegynae</taxon>
        <taxon>Araneoidea</taxon>
        <taxon>Araneidae</taxon>
        <taxon>Caerostris</taxon>
    </lineage>
</organism>
<dbReference type="EMBL" id="BPLR01006345">
    <property type="protein sequence ID" value="GIY09228.1"/>
    <property type="molecule type" value="Genomic_DNA"/>
</dbReference>
<name>A0AAV4QNW0_CAEEX</name>
<keyword evidence="2" id="KW-1185">Reference proteome</keyword>
<dbReference type="Proteomes" id="UP001054945">
    <property type="component" value="Unassembled WGS sequence"/>
</dbReference>
<reference evidence="1 2" key="1">
    <citation type="submission" date="2021-06" db="EMBL/GenBank/DDBJ databases">
        <title>Caerostris extrusa draft genome.</title>
        <authorList>
            <person name="Kono N."/>
            <person name="Arakawa K."/>
        </authorList>
    </citation>
    <scope>NUCLEOTIDE SEQUENCE [LARGE SCALE GENOMIC DNA]</scope>
</reference>
<gene>
    <name evidence="1" type="ORF">CEXT_585161</name>
</gene>